<keyword evidence="4" id="KW-0547">Nucleotide-binding</keyword>
<evidence type="ECO:0000256" key="3">
    <source>
        <dbReference type="ARBA" id="ARBA00022679"/>
    </source>
</evidence>
<dbReference type="GO" id="GO:0005524">
    <property type="term" value="F:ATP binding"/>
    <property type="evidence" value="ECO:0007669"/>
    <property type="project" value="UniProtKB-KW"/>
</dbReference>
<sequence>MDQGVGIPEEWLGKIGEPFFSLKESGTGLGLMVCNRIVEAHKGKINIYSVVDKGTTIEIAWPLRSQ</sequence>
<evidence type="ECO:0000256" key="4">
    <source>
        <dbReference type="ARBA" id="ARBA00022741"/>
    </source>
</evidence>
<dbReference type="Proteomes" id="UP001596108">
    <property type="component" value="Unassembled WGS sequence"/>
</dbReference>
<comment type="catalytic activity">
    <reaction evidence="1">
        <text>ATP + protein L-histidine = ADP + protein N-phospho-L-histidine.</text>
        <dbReference type="EC" id="2.7.13.3"/>
    </reaction>
</comment>
<evidence type="ECO:0000256" key="2">
    <source>
        <dbReference type="ARBA" id="ARBA00012438"/>
    </source>
</evidence>
<reference evidence="10" key="1">
    <citation type="journal article" date="2019" name="Int. J. Syst. Evol. Microbiol.">
        <title>The Global Catalogue of Microorganisms (GCM) 10K type strain sequencing project: providing services to taxonomists for standard genome sequencing and annotation.</title>
        <authorList>
            <consortium name="The Broad Institute Genomics Platform"/>
            <consortium name="The Broad Institute Genome Sequencing Center for Infectious Disease"/>
            <person name="Wu L."/>
            <person name="Ma J."/>
        </authorList>
    </citation>
    <scope>NUCLEOTIDE SEQUENCE [LARGE SCALE GENOMIC DNA]</scope>
    <source>
        <strain evidence="10">CGMCC 1.18578</strain>
    </source>
</reference>
<dbReference type="PRINTS" id="PR00344">
    <property type="entry name" value="BCTRLSENSOR"/>
</dbReference>
<evidence type="ECO:0000259" key="8">
    <source>
        <dbReference type="PROSITE" id="PS50109"/>
    </source>
</evidence>
<organism evidence="9 10">
    <name type="scientific">Cohnella yongneupensis</name>
    <dbReference type="NCBI Taxonomy" id="425006"/>
    <lineage>
        <taxon>Bacteria</taxon>
        <taxon>Bacillati</taxon>
        <taxon>Bacillota</taxon>
        <taxon>Bacilli</taxon>
        <taxon>Bacillales</taxon>
        <taxon>Paenibacillaceae</taxon>
        <taxon>Cohnella</taxon>
    </lineage>
</organism>
<dbReference type="InterPro" id="IPR003594">
    <property type="entry name" value="HATPase_dom"/>
</dbReference>
<dbReference type="RefSeq" id="WP_378113346.1">
    <property type="nucleotide sequence ID" value="NZ_JBHSNC010000053.1"/>
</dbReference>
<dbReference type="Gene3D" id="3.30.565.10">
    <property type="entry name" value="Histidine kinase-like ATPase, C-terminal domain"/>
    <property type="match status" value="1"/>
</dbReference>
<dbReference type="PANTHER" id="PTHR43065">
    <property type="entry name" value="SENSOR HISTIDINE KINASE"/>
    <property type="match status" value="1"/>
</dbReference>
<dbReference type="EC" id="2.7.13.3" evidence="2"/>
<name>A0ABW0R2C5_9BACL</name>
<dbReference type="InterPro" id="IPR036890">
    <property type="entry name" value="HATPase_C_sf"/>
</dbReference>
<evidence type="ECO:0000256" key="6">
    <source>
        <dbReference type="ARBA" id="ARBA00022840"/>
    </source>
</evidence>
<keyword evidence="10" id="KW-1185">Reference proteome</keyword>
<evidence type="ECO:0000256" key="5">
    <source>
        <dbReference type="ARBA" id="ARBA00022777"/>
    </source>
</evidence>
<dbReference type="InterPro" id="IPR004358">
    <property type="entry name" value="Sig_transdc_His_kin-like_C"/>
</dbReference>
<keyword evidence="3" id="KW-0808">Transferase</keyword>
<evidence type="ECO:0000256" key="1">
    <source>
        <dbReference type="ARBA" id="ARBA00000085"/>
    </source>
</evidence>
<evidence type="ECO:0000256" key="7">
    <source>
        <dbReference type="ARBA" id="ARBA00023012"/>
    </source>
</evidence>
<proteinExistence type="predicted"/>
<gene>
    <name evidence="9" type="ORF">ACFPQ4_18385</name>
</gene>
<feature type="domain" description="Histidine kinase" evidence="8">
    <location>
        <begin position="1"/>
        <end position="65"/>
    </location>
</feature>
<keyword evidence="5" id="KW-0418">Kinase</keyword>
<comment type="caution">
    <text evidence="9">The sequence shown here is derived from an EMBL/GenBank/DDBJ whole genome shotgun (WGS) entry which is preliminary data.</text>
</comment>
<dbReference type="EMBL" id="JBHSNC010000053">
    <property type="protein sequence ID" value="MFC5531391.1"/>
    <property type="molecule type" value="Genomic_DNA"/>
</dbReference>
<dbReference type="Pfam" id="PF02518">
    <property type="entry name" value="HATPase_c"/>
    <property type="match status" value="1"/>
</dbReference>
<accession>A0ABW0R2C5</accession>
<dbReference type="PANTHER" id="PTHR43065:SF34">
    <property type="entry name" value="SPORULATION KINASE A"/>
    <property type="match status" value="1"/>
</dbReference>
<evidence type="ECO:0000313" key="10">
    <source>
        <dbReference type="Proteomes" id="UP001596108"/>
    </source>
</evidence>
<protein>
    <recommendedName>
        <fullName evidence="2">histidine kinase</fullName>
        <ecNumber evidence="2">2.7.13.3</ecNumber>
    </recommendedName>
</protein>
<dbReference type="PROSITE" id="PS50109">
    <property type="entry name" value="HIS_KIN"/>
    <property type="match status" value="1"/>
</dbReference>
<dbReference type="InterPro" id="IPR005467">
    <property type="entry name" value="His_kinase_dom"/>
</dbReference>
<evidence type="ECO:0000313" key="9">
    <source>
        <dbReference type="EMBL" id="MFC5531391.1"/>
    </source>
</evidence>
<keyword evidence="7" id="KW-0902">Two-component regulatory system</keyword>
<keyword evidence="6 9" id="KW-0067">ATP-binding</keyword>
<dbReference type="SUPFAM" id="SSF55874">
    <property type="entry name" value="ATPase domain of HSP90 chaperone/DNA topoisomerase II/histidine kinase"/>
    <property type="match status" value="1"/>
</dbReference>